<comment type="caution">
    <text evidence="10">The sequence shown here is derived from an EMBL/GenBank/DDBJ whole genome shotgun (WGS) entry which is preliminary data.</text>
</comment>
<keyword evidence="11" id="KW-1185">Reference proteome</keyword>
<dbReference type="SUPFAM" id="SSF52172">
    <property type="entry name" value="CheY-like"/>
    <property type="match status" value="1"/>
</dbReference>
<dbReference type="Pfam" id="PF02518">
    <property type="entry name" value="HATPase_c"/>
    <property type="match status" value="1"/>
</dbReference>
<dbReference type="RefSeq" id="XP_066614628.1">
    <property type="nucleotide sequence ID" value="XM_066757159.1"/>
</dbReference>
<keyword evidence="4" id="KW-0808">Transferase</keyword>
<name>A0ABR3BX60_9TREE</name>
<dbReference type="PANTHER" id="PTHR43047">
    <property type="entry name" value="TWO-COMPONENT HISTIDINE PROTEIN KINASE"/>
    <property type="match status" value="1"/>
</dbReference>
<comment type="catalytic activity">
    <reaction evidence="1">
        <text>ATP + protein L-histidine = ADP + protein N-phospho-L-histidine.</text>
        <dbReference type="EC" id="2.7.13.3"/>
    </reaction>
</comment>
<evidence type="ECO:0000256" key="3">
    <source>
        <dbReference type="ARBA" id="ARBA00022553"/>
    </source>
</evidence>
<organism evidence="10 11">
    <name type="scientific">Cryptococcus tetragattii IND107</name>
    <dbReference type="NCBI Taxonomy" id="1296105"/>
    <lineage>
        <taxon>Eukaryota</taxon>
        <taxon>Fungi</taxon>
        <taxon>Dikarya</taxon>
        <taxon>Basidiomycota</taxon>
        <taxon>Agaricomycotina</taxon>
        <taxon>Tremellomycetes</taxon>
        <taxon>Tremellales</taxon>
        <taxon>Cryptococcaceae</taxon>
        <taxon>Cryptococcus</taxon>
        <taxon>Cryptococcus gattii species complex</taxon>
    </lineage>
</organism>
<feature type="compositionally biased region" description="Polar residues" evidence="7">
    <location>
        <begin position="472"/>
        <end position="495"/>
    </location>
</feature>
<dbReference type="InterPro" id="IPR001789">
    <property type="entry name" value="Sig_transdc_resp-reg_receiver"/>
</dbReference>
<feature type="compositionally biased region" description="Polar residues" evidence="7">
    <location>
        <begin position="293"/>
        <end position="317"/>
    </location>
</feature>
<accession>A0ABR3BX60</accession>
<dbReference type="EMBL" id="ATAM02000004">
    <property type="protein sequence ID" value="KAL0250441.1"/>
    <property type="molecule type" value="Genomic_DNA"/>
</dbReference>
<reference evidence="10 11" key="2">
    <citation type="submission" date="2024-01" db="EMBL/GenBank/DDBJ databases">
        <title>Comparative genomics of Cryptococcus and Kwoniella reveals pathogenesis evolution and contrasting modes of karyotype evolution via chromosome fusion or intercentromeric recombination.</title>
        <authorList>
            <person name="Coelho M.A."/>
            <person name="David-Palma M."/>
            <person name="Shea T."/>
            <person name="Bowers K."/>
            <person name="Mcginley-Smith S."/>
            <person name="Mohammad A.W."/>
            <person name="Gnirke A."/>
            <person name="Yurkov A.M."/>
            <person name="Nowrousian M."/>
            <person name="Sun S."/>
            <person name="Cuomo C.A."/>
            <person name="Heitman J."/>
        </authorList>
    </citation>
    <scope>NUCLEOTIDE SEQUENCE [LARGE SCALE GENOMIC DNA]</scope>
    <source>
        <strain evidence="10 11">IND107</strain>
    </source>
</reference>
<feature type="domain" description="Histidine kinase" evidence="8">
    <location>
        <begin position="1012"/>
        <end position="1273"/>
    </location>
</feature>
<dbReference type="SUPFAM" id="SSF47384">
    <property type="entry name" value="Homodimeric domain of signal transducing histidine kinase"/>
    <property type="match status" value="1"/>
</dbReference>
<feature type="region of interest" description="Disordered" evidence="7">
    <location>
        <begin position="282"/>
        <end position="366"/>
    </location>
</feature>
<keyword evidence="5" id="KW-0418">Kinase</keyword>
<feature type="region of interest" description="Disordered" evidence="7">
    <location>
        <begin position="445"/>
        <end position="534"/>
    </location>
</feature>
<dbReference type="SUPFAM" id="SSF55781">
    <property type="entry name" value="GAF domain-like"/>
    <property type="match status" value="1"/>
</dbReference>
<dbReference type="InterPro" id="IPR011006">
    <property type="entry name" value="CheY-like_superfamily"/>
</dbReference>
<feature type="region of interest" description="Disordered" evidence="7">
    <location>
        <begin position="551"/>
        <end position="601"/>
    </location>
</feature>
<dbReference type="InterPro" id="IPR003661">
    <property type="entry name" value="HisK_dim/P_dom"/>
</dbReference>
<evidence type="ECO:0000259" key="8">
    <source>
        <dbReference type="PROSITE" id="PS50109"/>
    </source>
</evidence>
<dbReference type="Pfam" id="PF00512">
    <property type="entry name" value="HisKA"/>
    <property type="match status" value="1"/>
</dbReference>
<dbReference type="InterPro" id="IPR036097">
    <property type="entry name" value="HisK_dim/P_sf"/>
</dbReference>
<evidence type="ECO:0000256" key="4">
    <source>
        <dbReference type="ARBA" id="ARBA00022679"/>
    </source>
</evidence>
<sequence length="1704" mass="185276">MIPDLGRGGFPVSNFDFQYTVTLLSTASLPVYSRPSAKLGKGNILQSGECVRERALLIRPNEQKFDAYLTMPRTPISPRSGSNPRIPPSSAAFLQHLHNDPSSHHITLSGHRASGLSLSPQSLTGDLLDVNGTQEPLISPPLRSHLSPVSSGASSGPPSLGSIDRVPSRRARPKTAPSRNDEWSPGRSYETSPDLPPPIPPQLDEHLRPNSIADLCSNAMTTEDGLADAMEALSTSEEPKAYLIGRSESLAGTAESHTGPSKPSPLASMNWSTFAQAYAHGLFDPNKIPNPPTLNDTPTEFQSAQSSPGQKYSSVPSLSHKYSMPIVPHNLSESSSENYSSKSSKESLSTNASSAPSTSSVSGSGRQMSMAASLAARKKAYELENIRDRPNGLALDKLGNDKLSLPSYSLAAATVRMASTSILNDLAPLSMPSPERELTDPLASVVSFDSSSTKKDSARSDPGSSRFPLHHSVSSAANPYTSSLRLPTIQASPVTTPLEGPHRPKGRDKSPPRARHGIVNSRIPSASAPLEKTVEAESSTDYFGAAAVNAVSPQDTDSSSTATATEPTPTGPSSEMRKTTPLRSNVIVSEPSPRQQKDPLPLLVNSSDVNRIYDQYGWLPAPLPPDETARRRALYRFNILHTAPDINFNRIAHMTKLVFNPKAVLITLIDSDTQWFKSQSGFTVEQSKRMSSFCGHAILPRTDEPFVVLDASSDWRFENNPNVVGRNSIRFYAGAPLRTADGFNIGSLCILDDKPRTEFPPRSRLILKEFAAVTMREMELWRDKLQLRVRDKIQTSMEKFTRECLEMDTASSTSDAEAANKMEHVYSRAAQLVCSTIGLDGCFILDISQIEMVQADTSTGKKATYRANPYGTVENTSPVLERSESFGPVNPFPVLAAVPTAKSTRALTSYEHEKLSDFMQNHHDGRIFEGAAPQWIRYMFPQSFRYGMAVPIYGVDQQPFAMICAYTANPEKQFLEGYELQFLRAIGVIILSAVLRRRMVLADKTKSILISSVSHELRTPLHGILAAAELLSDTQLDSNQLSFLKTVQTCGNSLIETVNHVLDFTKLSGTQSSKGSPGDLGKVNLAALVEQTVEGCWIGQRARFFMGDSDIGSFYAPPAPTRIVPKSQRALVGEELSHVETVVDIDMRERGWVVRCEKGGLRRVLMNLVGNSFKFTKNGYIQVSLREMPHEPGSKTIPVEMTVVDTGKGIGKDFLKDQLFHPFSQENPLQTGTGLGLAIVNTIVRSDSVKGKVDVWSAEGVGTEIKVTFEVEVVDDDDGQSSVSSNSSAVSASSTFGLGLSVSFVGFDPKHQGHMLSCEVFTRYVDYWDFVIEDQQSADILIVNELQELAKHPVAAQKPVIILSVQRGFESTTLAETINRGGGFCRVVYKPVGPSALQKALNAAVHWIGEHDLSDKSGALGGLGVDVTGVDVAGNFDRPLITRGSSGESQESHSTISELSSVRFSQQSNNSRLPLQRRRSEENEQAPKRPSLAPRGRTYHSSNKVQRNGDDLAGSVSAQRPASPTSSIPTIPLGDGGVMLKAATVSAEAPRKKKMGRVMVVEDNIINRRVLGAFLKKRGFEYAEAVDGQAGVELFENAPPNYWDVILMDISMPVMNGHQATRAIRRIEATRKNNPSDVPPVPPPGRPETTMLQKAVQARAKIFALTGLATPDDKREAFRNGVDGYLVKPVSLSSLDIILKKIGF</sequence>
<feature type="modified residue" description="4-aspartylphosphate" evidence="6">
    <location>
        <position position="1609"/>
    </location>
</feature>
<dbReference type="SMART" id="SM00388">
    <property type="entry name" value="HisKA"/>
    <property type="match status" value="1"/>
</dbReference>
<dbReference type="SUPFAM" id="SSF55874">
    <property type="entry name" value="ATPase domain of HSP90 chaperone/DNA topoisomerase II/histidine kinase"/>
    <property type="match status" value="1"/>
</dbReference>
<feature type="compositionally biased region" description="Low complexity" evidence="7">
    <location>
        <begin position="552"/>
        <end position="574"/>
    </location>
</feature>
<dbReference type="InterPro" id="IPR003018">
    <property type="entry name" value="GAF"/>
</dbReference>
<evidence type="ECO:0000259" key="9">
    <source>
        <dbReference type="PROSITE" id="PS50110"/>
    </source>
</evidence>
<feature type="compositionally biased region" description="Low complexity" evidence="7">
    <location>
        <begin position="144"/>
        <end position="162"/>
    </location>
</feature>
<dbReference type="InterPro" id="IPR005467">
    <property type="entry name" value="His_kinase_dom"/>
</dbReference>
<dbReference type="Pfam" id="PF00072">
    <property type="entry name" value="Response_reg"/>
    <property type="match status" value="1"/>
</dbReference>
<evidence type="ECO:0000256" key="7">
    <source>
        <dbReference type="SAM" id="MobiDB-lite"/>
    </source>
</evidence>
<proteinExistence type="predicted"/>
<dbReference type="Proteomes" id="UP000054399">
    <property type="component" value="Unassembled WGS sequence"/>
</dbReference>
<feature type="region of interest" description="Disordered" evidence="7">
    <location>
        <begin position="1441"/>
        <end position="1534"/>
    </location>
</feature>
<dbReference type="Pfam" id="PF01590">
    <property type="entry name" value="GAF"/>
    <property type="match status" value="1"/>
</dbReference>
<dbReference type="InterPro" id="IPR003594">
    <property type="entry name" value="HATPase_dom"/>
</dbReference>
<dbReference type="InterPro" id="IPR004358">
    <property type="entry name" value="Sig_transdc_His_kin-like_C"/>
</dbReference>
<evidence type="ECO:0000256" key="2">
    <source>
        <dbReference type="ARBA" id="ARBA00012438"/>
    </source>
</evidence>
<protein>
    <recommendedName>
        <fullName evidence="2">histidine kinase</fullName>
        <ecNumber evidence="2">2.7.13.3</ecNumber>
    </recommendedName>
</protein>
<dbReference type="CDD" id="cd17546">
    <property type="entry name" value="REC_hyHK_CKI1_RcsC-like"/>
    <property type="match status" value="1"/>
</dbReference>
<dbReference type="EC" id="2.7.13.3" evidence="2"/>
<feature type="compositionally biased region" description="Low complexity" evidence="7">
    <location>
        <begin position="1523"/>
        <end position="1532"/>
    </location>
</feature>
<feature type="domain" description="Response regulatory" evidence="9">
    <location>
        <begin position="1557"/>
        <end position="1703"/>
    </location>
</feature>
<dbReference type="InterPro" id="IPR029016">
    <property type="entry name" value="GAF-like_dom_sf"/>
</dbReference>
<dbReference type="PROSITE" id="PS50110">
    <property type="entry name" value="RESPONSE_REGULATORY"/>
    <property type="match status" value="1"/>
</dbReference>
<evidence type="ECO:0000313" key="10">
    <source>
        <dbReference type="EMBL" id="KAL0250441.1"/>
    </source>
</evidence>
<keyword evidence="3 6" id="KW-0597">Phosphoprotein</keyword>
<dbReference type="Gene3D" id="1.10.287.130">
    <property type="match status" value="1"/>
</dbReference>
<dbReference type="InterPro" id="IPR036890">
    <property type="entry name" value="HATPase_C_sf"/>
</dbReference>
<feature type="compositionally biased region" description="Low complexity" evidence="7">
    <location>
        <begin position="330"/>
        <end position="366"/>
    </location>
</feature>
<gene>
    <name evidence="10" type="ORF">I308_102615</name>
</gene>
<dbReference type="PROSITE" id="PS50109">
    <property type="entry name" value="HIS_KIN"/>
    <property type="match status" value="1"/>
</dbReference>
<evidence type="ECO:0000256" key="1">
    <source>
        <dbReference type="ARBA" id="ARBA00000085"/>
    </source>
</evidence>
<reference evidence="11" key="1">
    <citation type="submission" date="2015-01" db="EMBL/GenBank/DDBJ databases">
        <title>The Genome Sequence of Cryptococcus gattii MMRL2647.</title>
        <authorList>
            <consortium name="The Broad Institute Genomics Platform"/>
            <person name="Cuomo C."/>
            <person name="Litvintseva A."/>
            <person name="Chen Y."/>
            <person name="Heitman J."/>
            <person name="Sun S."/>
            <person name="Springer D."/>
            <person name="Dromer F."/>
            <person name="Young S."/>
            <person name="Zeng Q."/>
            <person name="Gargeya S."/>
            <person name="Abouelleil A."/>
            <person name="Alvarado L."/>
            <person name="Chapman S.B."/>
            <person name="Gainer-Dewar J."/>
            <person name="Goldberg J."/>
            <person name="Griggs A."/>
            <person name="Gujja S."/>
            <person name="Hansen M."/>
            <person name="Howarth C."/>
            <person name="Imamovic A."/>
            <person name="Larimer J."/>
            <person name="Murphy C."/>
            <person name="Naylor J."/>
            <person name="Pearson M."/>
            <person name="Priest M."/>
            <person name="Roberts A."/>
            <person name="Saif S."/>
            <person name="Shea T."/>
            <person name="Sykes S."/>
            <person name="Wortman J."/>
            <person name="Nusbaum C."/>
            <person name="Birren B."/>
        </authorList>
    </citation>
    <scope>NUCLEOTIDE SEQUENCE [LARGE SCALE GENOMIC DNA]</scope>
    <source>
        <strain evidence="11">IND107</strain>
    </source>
</reference>
<dbReference type="PANTHER" id="PTHR43047:SF72">
    <property type="entry name" value="OSMOSENSING HISTIDINE PROTEIN KINASE SLN1"/>
    <property type="match status" value="1"/>
</dbReference>
<feature type="compositionally biased region" description="Basic and acidic residues" evidence="7">
    <location>
        <begin position="1478"/>
        <end position="1487"/>
    </location>
</feature>
<dbReference type="Gene3D" id="3.30.450.40">
    <property type="match status" value="1"/>
</dbReference>
<dbReference type="SMART" id="SM00387">
    <property type="entry name" value="HATPase_c"/>
    <property type="match status" value="1"/>
</dbReference>
<evidence type="ECO:0000256" key="6">
    <source>
        <dbReference type="PROSITE-ProRule" id="PRU00169"/>
    </source>
</evidence>
<dbReference type="CDD" id="cd00082">
    <property type="entry name" value="HisKA"/>
    <property type="match status" value="1"/>
</dbReference>
<dbReference type="SMART" id="SM00448">
    <property type="entry name" value="REC"/>
    <property type="match status" value="1"/>
</dbReference>
<dbReference type="GeneID" id="91989471"/>
<evidence type="ECO:0000313" key="11">
    <source>
        <dbReference type="Proteomes" id="UP000054399"/>
    </source>
</evidence>
<dbReference type="PRINTS" id="PR00344">
    <property type="entry name" value="BCTRLSENSOR"/>
</dbReference>
<feature type="compositionally biased region" description="Polar residues" evidence="7">
    <location>
        <begin position="1443"/>
        <end position="1473"/>
    </location>
</feature>
<dbReference type="Gene3D" id="3.30.565.10">
    <property type="entry name" value="Histidine kinase-like ATPase, C-terminal domain"/>
    <property type="match status" value="1"/>
</dbReference>
<evidence type="ECO:0000256" key="5">
    <source>
        <dbReference type="ARBA" id="ARBA00022777"/>
    </source>
</evidence>
<dbReference type="Gene3D" id="3.40.50.2300">
    <property type="match status" value="1"/>
</dbReference>
<feature type="region of interest" description="Disordered" evidence="7">
    <location>
        <begin position="127"/>
        <end position="206"/>
    </location>
</feature>